<dbReference type="SUPFAM" id="SSF55326">
    <property type="entry name" value="PurM N-terminal domain-like"/>
    <property type="match status" value="1"/>
</dbReference>
<dbReference type="RefSeq" id="WP_009577185.1">
    <property type="nucleotide sequence ID" value="NZ_AEIG01000123.1"/>
</dbReference>
<dbReference type="STRING" id="2518989.IMCC3088_328"/>
<keyword evidence="3" id="KW-0418">Kinase</keyword>
<dbReference type="Proteomes" id="UP000005615">
    <property type="component" value="Unassembled WGS sequence"/>
</dbReference>
<dbReference type="GO" id="GO:0009030">
    <property type="term" value="F:thiamine-phosphate kinase activity"/>
    <property type="evidence" value="ECO:0007669"/>
    <property type="project" value="InterPro"/>
</dbReference>
<proteinExistence type="predicted"/>
<evidence type="ECO:0000256" key="1">
    <source>
        <dbReference type="ARBA" id="ARBA00022977"/>
    </source>
</evidence>
<keyword evidence="1" id="KW-0784">Thiamine biosynthesis</keyword>
<accession>F3L5P8</accession>
<dbReference type="InterPro" id="IPR036921">
    <property type="entry name" value="PurM-like_N_sf"/>
</dbReference>
<dbReference type="AlphaFoldDB" id="F3L5P8"/>
<dbReference type="Gene3D" id="3.90.650.10">
    <property type="entry name" value="PurM-like C-terminal domain"/>
    <property type="match status" value="1"/>
</dbReference>
<organism evidence="3 4">
    <name type="scientific">Aequoribacter fuscus</name>
    <dbReference type="NCBI Taxonomy" id="2518989"/>
    <lineage>
        <taxon>Bacteria</taxon>
        <taxon>Pseudomonadati</taxon>
        <taxon>Pseudomonadota</taxon>
        <taxon>Gammaproteobacteria</taxon>
        <taxon>Cellvibrionales</taxon>
        <taxon>Halieaceae</taxon>
        <taxon>Aequoribacter</taxon>
    </lineage>
</organism>
<dbReference type="Gene3D" id="3.30.1330.10">
    <property type="entry name" value="PurM-like, N-terminal domain"/>
    <property type="match status" value="1"/>
</dbReference>
<dbReference type="PANTHER" id="PTHR30270:SF0">
    <property type="entry name" value="THIAMINE-MONOPHOSPHATE KINASE"/>
    <property type="match status" value="1"/>
</dbReference>
<dbReference type="eggNOG" id="COG0611">
    <property type="taxonomic scope" value="Bacteria"/>
</dbReference>
<comment type="caution">
    <text evidence="3">The sequence shown here is derived from an EMBL/GenBank/DDBJ whole genome shotgun (WGS) entry which is preliminary data.</text>
</comment>
<dbReference type="InterPro" id="IPR016188">
    <property type="entry name" value="PurM-like_N"/>
</dbReference>
<dbReference type="SUPFAM" id="SSF56042">
    <property type="entry name" value="PurM C-terminal domain-like"/>
    <property type="match status" value="1"/>
</dbReference>
<dbReference type="InterPro" id="IPR036676">
    <property type="entry name" value="PurM-like_C_sf"/>
</dbReference>
<evidence type="ECO:0000313" key="4">
    <source>
        <dbReference type="Proteomes" id="UP000005615"/>
    </source>
</evidence>
<name>F3L5P8_9GAMM</name>
<dbReference type="CDD" id="cd02194">
    <property type="entry name" value="ThiL"/>
    <property type="match status" value="1"/>
</dbReference>
<dbReference type="Pfam" id="PF00586">
    <property type="entry name" value="AIRS"/>
    <property type="match status" value="1"/>
</dbReference>
<keyword evidence="3" id="KW-0808">Transferase</keyword>
<feature type="non-terminal residue" evidence="3">
    <location>
        <position position="222"/>
    </location>
</feature>
<dbReference type="InterPro" id="IPR006283">
    <property type="entry name" value="ThiL-like"/>
</dbReference>
<gene>
    <name evidence="3" type="ORF">IMCC3088_328</name>
</gene>
<dbReference type="EMBL" id="AEIG01000123">
    <property type="protein sequence ID" value="EGG28338.1"/>
    <property type="molecule type" value="Genomic_DNA"/>
</dbReference>
<dbReference type="PANTHER" id="PTHR30270">
    <property type="entry name" value="THIAMINE-MONOPHOSPHATE KINASE"/>
    <property type="match status" value="1"/>
</dbReference>
<keyword evidence="4" id="KW-1185">Reference proteome</keyword>
<dbReference type="GO" id="GO:0009228">
    <property type="term" value="P:thiamine biosynthetic process"/>
    <property type="evidence" value="ECO:0007669"/>
    <property type="project" value="UniProtKB-KW"/>
</dbReference>
<sequence>MGEFDLIKTYFTGLDFGSNVELGVGDDAALLRVPEGEHLVVSVDTAVAGVHFSDHTLPEVIAYRSIASAVSDLAAMGAKPLGITLALTLPEQDEWWLRSFSEGVTKAVYIFDCPLVGGDTTKGPLCISVTVHGSVAPQNVLKRSGAKLGDVICVSNTLGDAGAGLALELGELDIDNDDHYQALHDAWCYPQPQLALGQELAGIATSCIDISDGLLADLNHTL</sequence>
<dbReference type="NCBIfam" id="TIGR01379">
    <property type="entry name" value="thiL"/>
    <property type="match status" value="1"/>
</dbReference>
<protein>
    <submittedName>
        <fullName evidence="3">Thiamine-monophosphate kinase</fullName>
    </submittedName>
</protein>
<evidence type="ECO:0000259" key="2">
    <source>
        <dbReference type="Pfam" id="PF00586"/>
    </source>
</evidence>
<evidence type="ECO:0000313" key="3">
    <source>
        <dbReference type="EMBL" id="EGG28338.1"/>
    </source>
</evidence>
<feature type="domain" description="PurM-like N-terminal" evidence="2">
    <location>
        <begin position="25"/>
        <end position="135"/>
    </location>
</feature>
<reference evidence="3 4" key="1">
    <citation type="journal article" date="2011" name="J. Bacteriol.">
        <title>Genome sequence of strain IMCC3088, a proteorhodopsin-containing marine bacterium belonging to the OM60/NOR5 clade.</title>
        <authorList>
            <person name="Jang Y."/>
            <person name="Oh H.M."/>
            <person name="Kang I."/>
            <person name="Lee K."/>
            <person name="Yang S.J."/>
            <person name="Cho J.C."/>
        </authorList>
    </citation>
    <scope>NUCLEOTIDE SEQUENCE [LARGE SCALE GENOMIC DNA]</scope>
    <source>
        <strain evidence="3 4">IMCC3088</strain>
    </source>
</reference>